<sequence>MMHLHRRFYQLLICSALGVFSTANAKTDYYFNRVATFGVCTHIDQTCNNDTETAAEIVYVDKLGKTLVYTNSLNKELGIVDIQDLKNPKPVRTIKLNGEPTSVVIKDRMALVVVKTSKDEECINTKGQLQVYHLDSFSNMGAFELGGQPDSIALSPDGRFAAIAIENERNEEFDDGNLPQLPAGYLAVFNLDSHNPQNWTMDKIELTGLSGVFTEDPELEYVSINNNNIAAITLQENNAIVLVDLANKTIINHFSAGHVDLTKIDASEKKPLYINLSDSLNQIPREPDGVVWIDDQYFATANEGDWKGGSRGFSVFNTKGEVVWDSGNELEHLAVRFGHYPKKRSENKGNEPENIAYGEFDGEKLLFVNSERSSLVFVYDVSNPTKPVFKQILPTGVAPEGAYVINSRNALVVAAEKDSREDQIRSSITIYERTRQPSKYPTITSADKDGLPLAWSALSGLAADINNKDILYAVEDSFYGKNRFFTLDISKKPAIINDAIHIKDTKNILSKSFKGADSLVNADSTVNIDAEGIVMDDNGDIWIASEGSGSSGDEKRPVKYPNFILRINKSGEILQVITLPSELNAQQSRFGLEGIAAQNNKLYVAWQRAWGTESNPRIGIYDLMTNAWEFVFYPLDKVESQDKGWVGISEIVAKDDGVFWVLERDNKAGFDATIKRIYEINLNNYGENQIVKKTLVRDLIPDLKAPNGFVLEKVEGMAITKDNRVFIVTDNDGVDNSNGETQLIEIQ</sequence>
<accession>A0AAC8PXG2</accession>
<protein>
    <recommendedName>
        <fullName evidence="6">Alkaline phosphatase</fullName>
    </recommendedName>
</protein>
<feature type="chain" id="PRO_5042275963" description="Alkaline phosphatase" evidence="1">
    <location>
        <begin position="26"/>
        <end position="747"/>
    </location>
</feature>
<evidence type="ECO:0000259" key="3">
    <source>
        <dbReference type="Pfam" id="PF22494"/>
    </source>
</evidence>
<dbReference type="PANTHER" id="PTHR46928">
    <property type="entry name" value="MESENCHYME-SPECIFIC CELL SURFACE GLYCOPROTEIN"/>
    <property type="match status" value="1"/>
</dbReference>
<evidence type="ECO:0000256" key="1">
    <source>
        <dbReference type="SAM" id="SignalP"/>
    </source>
</evidence>
<dbReference type="InterPro" id="IPR027372">
    <property type="entry name" value="Phytase-like_dom"/>
</dbReference>
<dbReference type="AlphaFoldDB" id="A0AAC8PXG2"/>
<dbReference type="InterPro" id="IPR052956">
    <property type="entry name" value="Mesenchyme-surface_protein"/>
</dbReference>
<evidence type="ECO:0008006" key="6">
    <source>
        <dbReference type="Google" id="ProtNLM"/>
    </source>
</evidence>
<dbReference type="RefSeq" id="WP_046697247.1">
    <property type="nucleotide sequence ID" value="NZ_CP011376.1"/>
</dbReference>
<dbReference type="InterPro" id="IPR055188">
    <property type="entry name" value="Choice_anch_I"/>
</dbReference>
<dbReference type="Proteomes" id="UP000077465">
    <property type="component" value="Chromosome"/>
</dbReference>
<dbReference type="Pfam" id="PF13449">
    <property type="entry name" value="Phytase-like"/>
    <property type="match status" value="1"/>
</dbReference>
<evidence type="ECO:0000313" key="4">
    <source>
        <dbReference type="EMBL" id="AKG08521.1"/>
    </source>
</evidence>
<name>A0AAC8PXG2_9GAMM</name>
<organism evidence="4 5">
    <name type="scientific">Moraxella bovoculi</name>
    <dbReference type="NCBI Taxonomy" id="386891"/>
    <lineage>
        <taxon>Bacteria</taxon>
        <taxon>Pseudomonadati</taxon>
        <taxon>Pseudomonadota</taxon>
        <taxon>Gammaproteobacteria</taxon>
        <taxon>Moraxellales</taxon>
        <taxon>Moraxellaceae</taxon>
        <taxon>Moraxella</taxon>
    </lineage>
</organism>
<feature type="signal peptide" evidence="1">
    <location>
        <begin position="1"/>
        <end position="25"/>
    </location>
</feature>
<feature type="domain" description="Choice-of-anchor I" evidence="3">
    <location>
        <begin position="302"/>
        <end position="390"/>
    </location>
</feature>
<dbReference type="SUPFAM" id="SSF75011">
    <property type="entry name" value="3-carboxy-cis,cis-mucoante lactonizing enzyme"/>
    <property type="match status" value="1"/>
</dbReference>
<dbReference type="Pfam" id="PF22494">
    <property type="entry name" value="choice_anch_I"/>
    <property type="match status" value="1"/>
</dbReference>
<feature type="domain" description="Phytase-like" evidence="2">
    <location>
        <begin position="455"/>
        <end position="732"/>
    </location>
</feature>
<keyword evidence="1" id="KW-0732">Signal</keyword>
<evidence type="ECO:0000313" key="5">
    <source>
        <dbReference type="Proteomes" id="UP000077465"/>
    </source>
</evidence>
<dbReference type="EMBL" id="CP011376">
    <property type="protein sequence ID" value="AKG08521.1"/>
    <property type="molecule type" value="Genomic_DNA"/>
</dbReference>
<dbReference type="Gene3D" id="2.130.10.10">
    <property type="entry name" value="YVTN repeat-like/Quinoprotein amine dehydrogenase"/>
    <property type="match status" value="1"/>
</dbReference>
<dbReference type="InterPro" id="IPR015943">
    <property type="entry name" value="WD40/YVTN_repeat-like_dom_sf"/>
</dbReference>
<gene>
    <name evidence="4" type="ORF">AAX06_10695</name>
</gene>
<evidence type="ECO:0000259" key="2">
    <source>
        <dbReference type="Pfam" id="PF13449"/>
    </source>
</evidence>
<proteinExistence type="predicted"/>
<dbReference type="PANTHER" id="PTHR46928:SF1">
    <property type="entry name" value="MESENCHYME-SPECIFIC CELL SURFACE GLYCOPROTEIN"/>
    <property type="match status" value="1"/>
</dbReference>
<reference evidence="4 5" key="1">
    <citation type="submission" date="2015-05" db="EMBL/GenBank/DDBJ databases">
        <authorList>
            <person name="Dickey A."/>
            <person name="Clawson M."/>
            <person name="Bono J."/>
            <person name="Loy J.D."/>
        </authorList>
    </citation>
    <scope>NUCLEOTIDE SEQUENCE [LARGE SCALE GENOMIC DNA]</scope>
    <source>
        <strain evidence="4 5">22581</strain>
    </source>
</reference>
<dbReference type="SUPFAM" id="SSF63825">
    <property type="entry name" value="YWTD domain"/>
    <property type="match status" value="1"/>
</dbReference>